<dbReference type="PROSITE" id="PS51635">
    <property type="entry name" value="PNPLA"/>
    <property type="match status" value="1"/>
</dbReference>
<proteinExistence type="predicted"/>
<sequence>MTENITHSQQKPTIKHLVISGGGINGFSFYGALRETARQQVWKMEDIETMHGTSIGTVLAVMLALKYEWETLDDYLIKRPWHHVYKFDMYSIFDSFQKRGIFTKKVIEETFLPLFNGKDMSIDITMKEFYDKTGVEIHIFTTELNTFKLIDISYKTHPEWRVVDAVYCSSALPIVMAPILKGECWYCDGGLLCNYPILKCLENGANIEEVLGITRIPDTSRPQHLSGESTILDFAMIVLSRILENVLATPPVLTMETEFRIPSFATSIYEIYSVCNDMQMRMNLIEKGVSHVKKQLDKALSVLEELDTEISE</sequence>
<dbReference type="AlphaFoldDB" id="A0A6C0DQQ5"/>
<evidence type="ECO:0000256" key="1">
    <source>
        <dbReference type="ARBA" id="ARBA00023098"/>
    </source>
</evidence>
<dbReference type="EMBL" id="MN739650">
    <property type="protein sequence ID" value="QHT18209.1"/>
    <property type="molecule type" value="Genomic_DNA"/>
</dbReference>
<dbReference type="InterPro" id="IPR016035">
    <property type="entry name" value="Acyl_Trfase/lysoPLipase"/>
</dbReference>
<protein>
    <recommendedName>
        <fullName evidence="2">PNPLA domain-containing protein</fullName>
    </recommendedName>
</protein>
<dbReference type="InterPro" id="IPR002641">
    <property type="entry name" value="PNPLA_dom"/>
</dbReference>
<dbReference type="PANTHER" id="PTHR46394">
    <property type="entry name" value="ANNEXIN"/>
    <property type="match status" value="1"/>
</dbReference>
<dbReference type="Gene3D" id="3.40.1090.10">
    <property type="entry name" value="Cytosolic phospholipase A2 catalytic domain"/>
    <property type="match status" value="2"/>
</dbReference>
<dbReference type="SUPFAM" id="SSF52151">
    <property type="entry name" value="FabD/lysophospholipase-like"/>
    <property type="match status" value="1"/>
</dbReference>
<evidence type="ECO:0000259" key="2">
    <source>
        <dbReference type="PROSITE" id="PS51635"/>
    </source>
</evidence>
<dbReference type="Pfam" id="PF01734">
    <property type="entry name" value="Patatin"/>
    <property type="match status" value="1"/>
</dbReference>
<dbReference type="GO" id="GO:0006629">
    <property type="term" value="P:lipid metabolic process"/>
    <property type="evidence" value="ECO:0007669"/>
    <property type="project" value="UniProtKB-KW"/>
</dbReference>
<accession>A0A6C0DQQ5</accession>
<name>A0A6C0DQQ5_9ZZZZ</name>
<evidence type="ECO:0000313" key="3">
    <source>
        <dbReference type="EMBL" id="QHT18209.1"/>
    </source>
</evidence>
<organism evidence="3">
    <name type="scientific">viral metagenome</name>
    <dbReference type="NCBI Taxonomy" id="1070528"/>
    <lineage>
        <taxon>unclassified sequences</taxon>
        <taxon>metagenomes</taxon>
        <taxon>organismal metagenomes</taxon>
    </lineage>
</organism>
<feature type="domain" description="PNPLA" evidence="2">
    <location>
        <begin position="17"/>
        <end position="201"/>
    </location>
</feature>
<dbReference type="PANTHER" id="PTHR46394:SF1">
    <property type="entry name" value="PNPLA DOMAIN-CONTAINING PROTEIN"/>
    <property type="match status" value="1"/>
</dbReference>
<reference evidence="3" key="1">
    <citation type="journal article" date="2020" name="Nature">
        <title>Giant virus diversity and host interactions through global metagenomics.</title>
        <authorList>
            <person name="Schulz F."/>
            <person name="Roux S."/>
            <person name="Paez-Espino D."/>
            <person name="Jungbluth S."/>
            <person name="Walsh D.A."/>
            <person name="Denef V.J."/>
            <person name="McMahon K.D."/>
            <person name="Konstantinidis K.T."/>
            <person name="Eloe-Fadrosh E.A."/>
            <person name="Kyrpides N.C."/>
            <person name="Woyke T."/>
        </authorList>
    </citation>
    <scope>NUCLEOTIDE SEQUENCE</scope>
    <source>
        <strain evidence="3">GVMAG-M-3300023174-3</strain>
    </source>
</reference>
<keyword evidence="1" id="KW-0443">Lipid metabolism</keyword>
<dbReference type="InterPro" id="IPR052580">
    <property type="entry name" value="Lipid_Hydrolase"/>
</dbReference>